<dbReference type="RefSeq" id="WP_243480075.1">
    <property type="nucleotide sequence ID" value="NZ_CP063982.1"/>
</dbReference>
<comment type="similarity">
    <text evidence="4">Belongs to the cytochrome b560 family.</text>
</comment>
<evidence type="ECO:0000256" key="1">
    <source>
        <dbReference type="ARBA" id="ARBA00001971"/>
    </source>
</evidence>
<feature type="transmembrane region" description="Helical" evidence="13">
    <location>
        <begin position="114"/>
        <end position="133"/>
    </location>
</feature>
<evidence type="ECO:0000256" key="5">
    <source>
        <dbReference type="ARBA" id="ARBA00020076"/>
    </source>
</evidence>
<comment type="cofactor">
    <cofactor evidence="1">
        <name>heme</name>
        <dbReference type="ChEBI" id="CHEBI:30413"/>
    </cofactor>
</comment>
<dbReference type="SUPFAM" id="SSF81343">
    <property type="entry name" value="Fumarate reductase respiratory complex transmembrane subunits"/>
    <property type="match status" value="1"/>
</dbReference>
<evidence type="ECO:0000256" key="10">
    <source>
        <dbReference type="ARBA" id="ARBA00023004"/>
    </source>
</evidence>
<evidence type="ECO:0000256" key="2">
    <source>
        <dbReference type="ARBA" id="ARBA00004050"/>
    </source>
</evidence>
<reference evidence="14 15" key="1">
    <citation type="submission" date="2020-11" db="EMBL/GenBank/DDBJ databases">
        <title>Algicoccus daihaiensis sp.nov., isolated from Daihai Lake in Inner Mongolia.</title>
        <authorList>
            <person name="Kai J."/>
        </authorList>
    </citation>
    <scope>NUCLEOTIDE SEQUENCE [LARGE SCALE GENOMIC DNA]</scope>
    <source>
        <strain evidence="15">f23</strain>
    </source>
</reference>
<organism evidence="14 15">
    <name type="scientific">Orrella daihaiensis</name>
    <dbReference type="NCBI Taxonomy" id="2782176"/>
    <lineage>
        <taxon>Bacteria</taxon>
        <taxon>Pseudomonadati</taxon>
        <taxon>Pseudomonadota</taxon>
        <taxon>Betaproteobacteria</taxon>
        <taxon>Burkholderiales</taxon>
        <taxon>Alcaligenaceae</taxon>
        <taxon>Orrella</taxon>
    </lineage>
</organism>
<dbReference type="Pfam" id="PF01127">
    <property type="entry name" value="Sdh_cyt"/>
    <property type="match status" value="1"/>
</dbReference>
<evidence type="ECO:0000256" key="4">
    <source>
        <dbReference type="ARBA" id="ARBA00007244"/>
    </source>
</evidence>
<dbReference type="InterPro" id="IPR014314">
    <property type="entry name" value="Succ_DH_cytb556"/>
</dbReference>
<proteinExistence type="inferred from homology"/>
<evidence type="ECO:0000256" key="12">
    <source>
        <dbReference type="ARBA" id="ARBA00025912"/>
    </source>
</evidence>
<dbReference type="CDD" id="cd03499">
    <property type="entry name" value="SQR_TypeC_SdhC"/>
    <property type="match status" value="1"/>
</dbReference>
<dbReference type="EMBL" id="CP063982">
    <property type="protein sequence ID" value="UOD51649.1"/>
    <property type="molecule type" value="Genomic_DNA"/>
</dbReference>
<keyword evidence="8" id="KW-0479">Metal-binding</keyword>
<evidence type="ECO:0000256" key="13">
    <source>
        <dbReference type="SAM" id="Phobius"/>
    </source>
</evidence>
<dbReference type="PIRSF" id="PIRSF000178">
    <property type="entry name" value="SDH_cyt_b560"/>
    <property type="match status" value="1"/>
</dbReference>
<dbReference type="NCBIfam" id="TIGR02970">
    <property type="entry name" value="succ_dehyd_cytB"/>
    <property type="match status" value="1"/>
</dbReference>
<accession>A0ABY4AUC3</accession>
<dbReference type="InterPro" id="IPR034804">
    <property type="entry name" value="SQR/QFR_C/D"/>
</dbReference>
<sequence length="136" mass="14975">MSDSATKPRPQYRNISVGQILKYRLPLAGRLSILHRVSGALLFLLLPVLILPLFAMSMSPSGFQAFAVVAGFPIVKIIFLVLIWAYLHHFCAGIRYLVLDSHHGLDKYSAQKSAGVVFGVSLGLTFVFALKLFGAW</sequence>
<feature type="transmembrane region" description="Helical" evidence="13">
    <location>
        <begin position="33"/>
        <end position="54"/>
    </location>
</feature>
<keyword evidence="6" id="KW-0349">Heme</keyword>
<dbReference type="InterPro" id="IPR000701">
    <property type="entry name" value="SuccDH_FuR_B_TM-su"/>
</dbReference>
<evidence type="ECO:0000256" key="7">
    <source>
        <dbReference type="ARBA" id="ARBA00022692"/>
    </source>
</evidence>
<evidence type="ECO:0000313" key="14">
    <source>
        <dbReference type="EMBL" id="UOD51649.1"/>
    </source>
</evidence>
<keyword evidence="11 13" id="KW-0472">Membrane</keyword>
<comment type="subcellular location">
    <subcellularLocation>
        <location evidence="3">Membrane</location>
    </subcellularLocation>
</comment>
<evidence type="ECO:0000256" key="8">
    <source>
        <dbReference type="ARBA" id="ARBA00022723"/>
    </source>
</evidence>
<keyword evidence="7 13" id="KW-0812">Transmembrane</keyword>
<keyword evidence="9 13" id="KW-1133">Transmembrane helix</keyword>
<name>A0ABY4AUC3_9BURK</name>
<feature type="transmembrane region" description="Helical" evidence="13">
    <location>
        <begin position="66"/>
        <end position="87"/>
    </location>
</feature>
<protein>
    <recommendedName>
        <fullName evidence="5">Succinate dehydrogenase cytochrome b556 subunit</fullName>
    </recommendedName>
</protein>
<evidence type="ECO:0000256" key="9">
    <source>
        <dbReference type="ARBA" id="ARBA00022989"/>
    </source>
</evidence>
<evidence type="ECO:0000256" key="3">
    <source>
        <dbReference type="ARBA" id="ARBA00004370"/>
    </source>
</evidence>
<dbReference type="Gene3D" id="1.20.1300.10">
    <property type="entry name" value="Fumarate reductase/succinate dehydrogenase, transmembrane subunit"/>
    <property type="match status" value="1"/>
</dbReference>
<evidence type="ECO:0000256" key="6">
    <source>
        <dbReference type="ARBA" id="ARBA00022617"/>
    </source>
</evidence>
<keyword evidence="10" id="KW-0408">Iron</keyword>
<evidence type="ECO:0000313" key="15">
    <source>
        <dbReference type="Proteomes" id="UP000831607"/>
    </source>
</evidence>
<gene>
    <name evidence="14" type="primary">sdhC</name>
    <name evidence="14" type="ORF">DHf2319_09265</name>
</gene>
<evidence type="ECO:0000256" key="11">
    <source>
        <dbReference type="ARBA" id="ARBA00023136"/>
    </source>
</evidence>
<comment type="function">
    <text evidence="2">Membrane-anchoring subunit of succinate dehydrogenase (SDH).</text>
</comment>
<dbReference type="Proteomes" id="UP000831607">
    <property type="component" value="Chromosome"/>
</dbReference>
<comment type="subunit">
    <text evidence="12">Part of an enzyme complex containing four subunits: a flavoprotein, an iron-sulfur protein, plus two membrane-anchoring proteins, SdhC and SdhD. The complex can form homotrimers.</text>
</comment>
<keyword evidence="15" id="KW-1185">Reference proteome</keyword>